<comment type="caution">
    <text evidence="1">The sequence shown here is derived from an EMBL/GenBank/DDBJ whole genome shotgun (WGS) entry which is preliminary data.</text>
</comment>
<reference evidence="1" key="1">
    <citation type="journal article" date="2015" name="Nature">
        <title>Complex archaea that bridge the gap between prokaryotes and eukaryotes.</title>
        <authorList>
            <person name="Spang A."/>
            <person name="Saw J.H."/>
            <person name="Jorgensen S.L."/>
            <person name="Zaremba-Niedzwiedzka K."/>
            <person name="Martijn J."/>
            <person name="Lind A.E."/>
            <person name="van Eijk R."/>
            <person name="Schleper C."/>
            <person name="Guy L."/>
            <person name="Ettema T.J."/>
        </authorList>
    </citation>
    <scope>NUCLEOTIDE SEQUENCE</scope>
</reference>
<dbReference type="AlphaFoldDB" id="A0A0F9Q4W8"/>
<dbReference type="Pfam" id="PF14390">
    <property type="entry name" value="DUF4420"/>
    <property type="match status" value="1"/>
</dbReference>
<protein>
    <recommendedName>
        <fullName evidence="2">PD-(D/E)XK motif protein</fullName>
    </recommendedName>
</protein>
<gene>
    <name evidence="1" type="ORF">LCGC14_0747670</name>
</gene>
<evidence type="ECO:0008006" key="2">
    <source>
        <dbReference type="Google" id="ProtNLM"/>
    </source>
</evidence>
<sequence>MKYDLEKIWALIEGEIDPADSSHNRVYRRLDSDIETGIRLGVVTPGKTREILVQIDENEEKFFASPKWMGMRFEIISLDIPETTRHIRLFLSDREHISVFSTVCNDIVDTLAKVKKPGLRIQELQNCIERWSHFFQKYGAEGLSPEMQRGLFGELSWLRLLLSRNMNATSVIRSWKGCRRNFHDFQYSERVVEVKTTLTKEPRRVRINNEKQLDNRGFDSLYLFILSLQKLESRGQTLTGMVDEIRTVIKGEKSAENQFEIALKDAGFLDAHASLYTDEYRVTKQEIFEVKNGFPRIIRVPNGVGDITYTITISACSDFELKIDDAISNFIGS</sequence>
<dbReference type="EMBL" id="LAZR01001788">
    <property type="protein sequence ID" value="KKN39015.1"/>
    <property type="molecule type" value="Genomic_DNA"/>
</dbReference>
<accession>A0A0F9Q4W8</accession>
<dbReference type="InterPro" id="IPR025534">
    <property type="entry name" value="DUF4420"/>
</dbReference>
<proteinExistence type="predicted"/>
<organism evidence="1">
    <name type="scientific">marine sediment metagenome</name>
    <dbReference type="NCBI Taxonomy" id="412755"/>
    <lineage>
        <taxon>unclassified sequences</taxon>
        <taxon>metagenomes</taxon>
        <taxon>ecological metagenomes</taxon>
    </lineage>
</organism>
<evidence type="ECO:0000313" key="1">
    <source>
        <dbReference type="EMBL" id="KKN39015.1"/>
    </source>
</evidence>
<name>A0A0F9Q4W8_9ZZZZ</name>